<comment type="caution">
    <text evidence="8">The sequence shown here is derived from an EMBL/GenBank/DDBJ whole genome shotgun (WGS) entry which is preliminary data.</text>
</comment>
<evidence type="ECO:0000256" key="1">
    <source>
        <dbReference type="ARBA" id="ARBA00004651"/>
    </source>
</evidence>
<dbReference type="Proteomes" id="UP000285310">
    <property type="component" value="Unassembled WGS sequence"/>
</dbReference>
<dbReference type="SUPFAM" id="SSF81342">
    <property type="entry name" value="Transmembrane di-heme cytochromes"/>
    <property type="match status" value="1"/>
</dbReference>
<dbReference type="InterPro" id="IPR011577">
    <property type="entry name" value="Cyt_b561_bac/Ni-Hgenase"/>
</dbReference>
<keyword evidence="9" id="KW-1185">Reference proteome</keyword>
<dbReference type="PANTHER" id="PTHR30485">
    <property type="entry name" value="NI/FE-HYDROGENASE 1 B-TYPE CYTOCHROME SUBUNIT"/>
    <property type="match status" value="1"/>
</dbReference>
<dbReference type="GO" id="GO:0009055">
    <property type="term" value="F:electron transfer activity"/>
    <property type="evidence" value="ECO:0007669"/>
    <property type="project" value="InterPro"/>
</dbReference>
<dbReference type="GO" id="GO:0022904">
    <property type="term" value="P:respiratory electron transport chain"/>
    <property type="evidence" value="ECO:0007669"/>
    <property type="project" value="InterPro"/>
</dbReference>
<evidence type="ECO:0000256" key="6">
    <source>
        <dbReference type="SAM" id="Phobius"/>
    </source>
</evidence>
<dbReference type="OrthoDB" id="197262at2"/>
<dbReference type="PANTHER" id="PTHR30485:SF1">
    <property type="entry name" value="CYTOCHROME YDHU-RELATED"/>
    <property type="match status" value="1"/>
</dbReference>
<reference evidence="8 9" key="1">
    <citation type="submission" date="2013-10" db="EMBL/GenBank/DDBJ databases">
        <title>Salinisphaera japonica YTM-1 Genome Sequencing.</title>
        <authorList>
            <person name="Lai Q."/>
            <person name="Li C."/>
            <person name="Shao Z."/>
        </authorList>
    </citation>
    <scope>NUCLEOTIDE SEQUENCE [LARGE SCALE GENOMIC DNA]</scope>
    <source>
        <strain evidence="8 9">YTM-1</strain>
    </source>
</reference>
<feature type="transmembrane region" description="Helical" evidence="6">
    <location>
        <begin position="124"/>
        <end position="142"/>
    </location>
</feature>
<dbReference type="AlphaFoldDB" id="A0A423PE10"/>
<dbReference type="RefSeq" id="WP_123659447.1">
    <property type="nucleotide sequence ID" value="NZ_AYKG01000069.1"/>
</dbReference>
<evidence type="ECO:0000256" key="5">
    <source>
        <dbReference type="ARBA" id="ARBA00023136"/>
    </source>
</evidence>
<dbReference type="InterPro" id="IPR051542">
    <property type="entry name" value="Hydrogenase_cytochrome"/>
</dbReference>
<dbReference type="EMBL" id="AYKG01000069">
    <property type="protein sequence ID" value="ROO23810.1"/>
    <property type="molecule type" value="Genomic_DNA"/>
</dbReference>
<proteinExistence type="predicted"/>
<evidence type="ECO:0000259" key="7">
    <source>
        <dbReference type="Pfam" id="PF01292"/>
    </source>
</evidence>
<comment type="subcellular location">
    <subcellularLocation>
        <location evidence="1">Cell membrane</location>
        <topology evidence="1">Multi-pass membrane protein</topology>
    </subcellularLocation>
</comment>
<accession>A0A423PE10</accession>
<feature type="transmembrane region" description="Helical" evidence="6">
    <location>
        <begin position="231"/>
        <end position="252"/>
    </location>
</feature>
<evidence type="ECO:0000313" key="8">
    <source>
        <dbReference type="EMBL" id="ROO23810.1"/>
    </source>
</evidence>
<dbReference type="Pfam" id="PF01292">
    <property type="entry name" value="Ni_hydr_CYTB"/>
    <property type="match status" value="1"/>
</dbReference>
<dbReference type="GO" id="GO:0020037">
    <property type="term" value="F:heme binding"/>
    <property type="evidence" value="ECO:0007669"/>
    <property type="project" value="TreeGrafter"/>
</dbReference>
<organism evidence="8 9">
    <name type="scientific">Salinisphaera japonica YTM-1</name>
    <dbReference type="NCBI Taxonomy" id="1209778"/>
    <lineage>
        <taxon>Bacteria</taxon>
        <taxon>Pseudomonadati</taxon>
        <taxon>Pseudomonadota</taxon>
        <taxon>Gammaproteobacteria</taxon>
        <taxon>Salinisphaerales</taxon>
        <taxon>Salinisphaeraceae</taxon>
        <taxon>Salinisphaera</taxon>
    </lineage>
</organism>
<dbReference type="InterPro" id="IPR016174">
    <property type="entry name" value="Di-haem_cyt_TM"/>
</dbReference>
<keyword evidence="2" id="KW-1003">Cell membrane</keyword>
<name>A0A423PE10_9GAMM</name>
<keyword evidence="5 6" id="KW-0472">Membrane</keyword>
<evidence type="ECO:0000313" key="9">
    <source>
        <dbReference type="Proteomes" id="UP000285310"/>
    </source>
</evidence>
<protein>
    <submittedName>
        <fullName evidence="8">HupC</fullName>
    </submittedName>
</protein>
<keyword evidence="3 6" id="KW-0812">Transmembrane</keyword>
<sequence length="283" mass="31414">MSDTPSQSKPSSQVVKRHGLTTRLWHWINAVCLLVLLMSGLQIFNAHPSLYWGNGSDFDNPIMTIGAQLGDDGDPMGYMAIAGWQIPTTGVLGYSGPEGAKQARAFPAWATLPDSQWLSLGRQWHFTAAWVFGLLLVGYLVYSIISRHRRRLIGVHRGEMSQFGHAVAEHAKLRFSRVRDYNIIQKLTYLLVLAVLLPLMVLTGLTMAPGIDAAWPWLTYVFGGRQSARTIHFISAFSLIGFFVVHVLLVLVSGLFNNMRAMTTGGYRVDTPSTSTDKERDHG</sequence>
<evidence type="ECO:0000256" key="4">
    <source>
        <dbReference type="ARBA" id="ARBA00022989"/>
    </source>
</evidence>
<dbReference type="InParanoid" id="A0A423PE10"/>
<gene>
    <name evidence="8" type="ORF">SAJA_15075</name>
</gene>
<dbReference type="GO" id="GO:0005886">
    <property type="term" value="C:plasma membrane"/>
    <property type="evidence" value="ECO:0007669"/>
    <property type="project" value="UniProtKB-SubCell"/>
</dbReference>
<evidence type="ECO:0000256" key="3">
    <source>
        <dbReference type="ARBA" id="ARBA00022692"/>
    </source>
</evidence>
<evidence type="ECO:0000256" key="2">
    <source>
        <dbReference type="ARBA" id="ARBA00022475"/>
    </source>
</evidence>
<dbReference type="Gene3D" id="1.20.950.20">
    <property type="entry name" value="Transmembrane di-heme cytochromes, Chain C"/>
    <property type="match status" value="1"/>
</dbReference>
<feature type="domain" description="Cytochrome b561 bacterial/Ni-hydrogenase" evidence="7">
    <location>
        <begin position="17"/>
        <end position="265"/>
    </location>
</feature>
<keyword evidence="4 6" id="KW-1133">Transmembrane helix</keyword>
<feature type="transmembrane region" description="Helical" evidence="6">
    <location>
        <begin position="187"/>
        <end position="211"/>
    </location>
</feature>
<feature type="transmembrane region" description="Helical" evidence="6">
    <location>
        <begin position="24"/>
        <end position="44"/>
    </location>
</feature>